<evidence type="ECO:0000313" key="1">
    <source>
        <dbReference type="EMBL" id="TID27091.1"/>
    </source>
</evidence>
<name>A0A4Z1PMH9_9PEZI</name>
<proteinExistence type="predicted"/>
<sequence>MYLFVDDMSISVSVLFKVPTFSFSVFAVKSGAGRRLLISLGAFVAYLKTMRHSDLSTAGNEASCVCLDLRPRKCESSFMFKQSTKEALAVPDGEVRKGRIGAV</sequence>
<dbReference type="EMBL" id="SNSC02000002">
    <property type="protein sequence ID" value="TID27091.1"/>
    <property type="molecule type" value="Genomic_DNA"/>
</dbReference>
<reference evidence="1 2" key="1">
    <citation type="submission" date="2019-04" db="EMBL/GenBank/DDBJ databases">
        <title>High contiguity whole genome sequence and gene annotation resource for two Venturia nashicola isolates.</title>
        <authorList>
            <person name="Prokchorchik M."/>
            <person name="Won K."/>
            <person name="Lee Y."/>
            <person name="Choi E.D."/>
            <person name="Segonzac C."/>
            <person name="Sohn K.H."/>
        </authorList>
    </citation>
    <scope>NUCLEOTIDE SEQUENCE [LARGE SCALE GENOMIC DNA]</scope>
    <source>
        <strain evidence="1 2">PRI2</strain>
    </source>
</reference>
<organism evidence="1 2">
    <name type="scientific">Venturia nashicola</name>
    <dbReference type="NCBI Taxonomy" id="86259"/>
    <lineage>
        <taxon>Eukaryota</taxon>
        <taxon>Fungi</taxon>
        <taxon>Dikarya</taxon>
        <taxon>Ascomycota</taxon>
        <taxon>Pezizomycotina</taxon>
        <taxon>Dothideomycetes</taxon>
        <taxon>Pleosporomycetidae</taxon>
        <taxon>Venturiales</taxon>
        <taxon>Venturiaceae</taxon>
        <taxon>Venturia</taxon>
    </lineage>
</organism>
<gene>
    <name evidence="1" type="ORF">E6O75_ATG01584</name>
</gene>
<dbReference type="Proteomes" id="UP000298493">
    <property type="component" value="Unassembled WGS sequence"/>
</dbReference>
<dbReference type="AlphaFoldDB" id="A0A4Z1PMH9"/>
<evidence type="ECO:0000313" key="2">
    <source>
        <dbReference type="Proteomes" id="UP000298493"/>
    </source>
</evidence>
<accession>A0A4Z1PMH9</accession>
<comment type="caution">
    <text evidence="1">The sequence shown here is derived from an EMBL/GenBank/DDBJ whole genome shotgun (WGS) entry which is preliminary data.</text>
</comment>
<protein>
    <submittedName>
        <fullName evidence="1">Uncharacterized protein</fullName>
    </submittedName>
</protein>
<keyword evidence="2" id="KW-1185">Reference proteome</keyword>